<feature type="compositionally biased region" description="Basic and acidic residues" evidence="1">
    <location>
        <begin position="198"/>
        <end position="215"/>
    </location>
</feature>
<dbReference type="SUPFAM" id="SSF51445">
    <property type="entry name" value="(Trans)glycosidases"/>
    <property type="match status" value="1"/>
</dbReference>
<sequence>MRNSIRTAMVAVAATLGMAASSMALPANAEPYHPGGHQAGALHSLRGPVTGEDFYFVMADRFNNGDTANDTGGLGDDRLVSGFDPTSKGFYNGGDLKGVTAKLDYIQGLGTDAIWLTPSFKNKAVQLEDGPSAGYHGYWITDFTQIDPHLGTNGDLAALVQAAHKRGMKVYFDIITNHTADVIGYKEGARTAYVSKDRQPYRTPDGKPFDDRDHAGTSTFPTLDPAKSFPYTPVLDDGEKNLKVPSWLNDVTLYHNRGNTTFTGEDSQYGDFFGLDDLMTENPRVVNGFTDIYKAWIKDFGIDGFRIDTMKHVDDEFWHKFGPGLLQYARANGKPDFFMFGEVALDGSDAAAKSFTSHYTTHNKMQAILDFPFQDAARNFASRSRGNAALAQFFRNDDWYTDADSNAYELPTFLGNHDMGRIGYFLTRDNPGANDTELVARDSLAHELMYFSRGNPVVYYGDEQGFTGTGGDQLARQTMFASKVPEYLKDDLVGTDSTHAVDNFRTDHPLYRTLSELAAITKRHPALRNGAQQVRYASDGAGVFAFSRIDRKQQREYIVALNNSKTAQSASIPTYVGDRGFQKVYGAGPSTLRSKGDRTLDVTVPALSAVVYLADGRIPESNAAPAIKLGRPAPAEVSHGRMHVAADVAGSSFNEVTFQAKVGNGPWQSIGTDDSAPYQVFHDTSGYRTGTPLQYRAVVLDNAGHTRWSNNRSTAVPAPAVTVTAPKDGGTITNIDPVTVQANVDPERPAQSVSFQRSVSGGTWENLGTDTSSPAYTVTDDVSKLPLGTEVQYRATLLEPGSPSVTSAPITVTTAEPKPARDHVTLVGSLQNEAGCDSDWNPACVNSRLAFDKTDGQWHGTFALPAGDYEWKVAINDSWNENYGAGGAAGGDNLKLSVPADGTKYRFTWNQVTHVPSVEQVS</sequence>
<proteinExistence type="predicted"/>
<dbReference type="Pfam" id="PF22058">
    <property type="entry name" value="X25_BaPul_like"/>
    <property type="match status" value="1"/>
</dbReference>
<evidence type="ECO:0000259" key="3">
    <source>
        <dbReference type="SMART" id="SM00642"/>
    </source>
</evidence>
<evidence type="ECO:0000313" key="5">
    <source>
        <dbReference type="Proteomes" id="UP000805614"/>
    </source>
</evidence>
<dbReference type="InterPro" id="IPR006048">
    <property type="entry name" value="A-amylase/branching_C"/>
</dbReference>
<feature type="signal peptide" evidence="2">
    <location>
        <begin position="1"/>
        <end position="29"/>
    </location>
</feature>
<keyword evidence="2" id="KW-0732">Signal</keyword>
<dbReference type="RefSeq" id="WP_187246436.1">
    <property type="nucleotide sequence ID" value="NZ_BAAAOK010000009.1"/>
</dbReference>
<dbReference type="CDD" id="cd11339">
    <property type="entry name" value="AmyAc_bac_CMD_like_2"/>
    <property type="match status" value="1"/>
</dbReference>
<evidence type="ECO:0000313" key="4">
    <source>
        <dbReference type="EMBL" id="MBC6469394.1"/>
    </source>
</evidence>
<dbReference type="Gene3D" id="3.20.20.80">
    <property type="entry name" value="Glycosidases"/>
    <property type="match status" value="1"/>
</dbReference>
<dbReference type="InterPro" id="IPR006047">
    <property type="entry name" value="GH13_cat_dom"/>
</dbReference>
<dbReference type="InterPro" id="IPR013780">
    <property type="entry name" value="Glyco_hydro_b"/>
</dbReference>
<dbReference type="EMBL" id="JABVEC010000026">
    <property type="protein sequence ID" value="MBC6469394.1"/>
    <property type="molecule type" value="Genomic_DNA"/>
</dbReference>
<dbReference type="CDD" id="cd12962">
    <property type="entry name" value="X25_BaPul_like"/>
    <property type="match status" value="1"/>
</dbReference>
<gene>
    <name evidence="4" type="ORF">HKK74_28450</name>
</gene>
<dbReference type="InterPro" id="IPR013783">
    <property type="entry name" value="Ig-like_fold"/>
</dbReference>
<evidence type="ECO:0000256" key="1">
    <source>
        <dbReference type="SAM" id="MobiDB-lite"/>
    </source>
</evidence>
<dbReference type="InterPro" id="IPR017853">
    <property type="entry name" value="GH"/>
</dbReference>
<dbReference type="PANTHER" id="PTHR10357:SF209">
    <property type="entry name" value="PERIPLASMIC ALPHA-AMYLASE"/>
    <property type="match status" value="1"/>
</dbReference>
<evidence type="ECO:0000256" key="2">
    <source>
        <dbReference type="SAM" id="SignalP"/>
    </source>
</evidence>
<dbReference type="SMART" id="SM00642">
    <property type="entry name" value="Aamy"/>
    <property type="match status" value="1"/>
</dbReference>
<dbReference type="Gene3D" id="2.60.40.10">
    <property type="entry name" value="Immunoglobulins"/>
    <property type="match status" value="1"/>
</dbReference>
<reference evidence="4 5" key="1">
    <citation type="submission" date="2020-06" db="EMBL/GenBank/DDBJ databases">
        <title>Actinomadura xiongansis sp. nov., isolated from soil of Baiyangdian.</title>
        <authorList>
            <person name="Zhang X."/>
        </authorList>
    </citation>
    <scope>NUCLEOTIDE SEQUENCE [LARGE SCALE GENOMIC DNA]</scope>
    <source>
        <strain evidence="4 5">HBUM206468</strain>
    </source>
</reference>
<feature type="chain" id="PRO_5047287933" evidence="2">
    <location>
        <begin position="30"/>
        <end position="922"/>
    </location>
</feature>
<keyword evidence="5" id="KW-1185">Reference proteome</keyword>
<dbReference type="SUPFAM" id="SSF51011">
    <property type="entry name" value="Glycosyl hydrolase domain"/>
    <property type="match status" value="1"/>
</dbReference>
<dbReference type="Gene3D" id="2.60.40.1180">
    <property type="entry name" value="Golgi alpha-mannosidase II"/>
    <property type="match status" value="1"/>
</dbReference>
<dbReference type="Pfam" id="PF00128">
    <property type="entry name" value="Alpha-amylase"/>
    <property type="match status" value="1"/>
</dbReference>
<dbReference type="PANTHER" id="PTHR10357">
    <property type="entry name" value="ALPHA-AMYLASE FAMILY MEMBER"/>
    <property type="match status" value="1"/>
</dbReference>
<comment type="caution">
    <text evidence="4">The sequence shown here is derived from an EMBL/GenBank/DDBJ whole genome shotgun (WGS) entry which is preliminary data.</text>
</comment>
<name>A0ABR7LXW7_9ACTN</name>
<protein>
    <submittedName>
        <fullName evidence="4">Alpha-amylase</fullName>
    </submittedName>
</protein>
<feature type="region of interest" description="Disordered" evidence="1">
    <location>
        <begin position="198"/>
        <end position="217"/>
    </location>
</feature>
<organism evidence="4 5">
    <name type="scientific">Actinomadura alba</name>
    <dbReference type="NCBI Taxonomy" id="406431"/>
    <lineage>
        <taxon>Bacteria</taxon>
        <taxon>Bacillati</taxon>
        <taxon>Actinomycetota</taxon>
        <taxon>Actinomycetes</taxon>
        <taxon>Streptosporangiales</taxon>
        <taxon>Thermomonosporaceae</taxon>
        <taxon>Actinomadura</taxon>
    </lineage>
</organism>
<dbReference type="InterPro" id="IPR054409">
    <property type="entry name" value="X25_BaPul-like"/>
</dbReference>
<dbReference type="Proteomes" id="UP000805614">
    <property type="component" value="Unassembled WGS sequence"/>
</dbReference>
<accession>A0ABR7LXW7</accession>
<dbReference type="Pfam" id="PF02806">
    <property type="entry name" value="Alpha-amylase_C"/>
    <property type="match status" value="1"/>
</dbReference>
<feature type="domain" description="Glycosyl hydrolase family 13 catalytic" evidence="3">
    <location>
        <begin position="56"/>
        <end position="521"/>
    </location>
</feature>